<dbReference type="Pfam" id="PF10199">
    <property type="entry name" value="Adaptin_binding"/>
    <property type="match status" value="1"/>
</dbReference>
<accession>A0A0C2WQG1</accession>
<dbReference type="EMBL" id="KN824293">
    <property type="protein sequence ID" value="KIM28438.1"/>
    <property type="molecule type" value="Genomic_DNA"/>
</dbReference>
<evidence type="ECO:0000313" key="3">
    <source>
        <dbReference type="Proteomes" id="UP000054097"/>
    </source>
</evidence>
<evidence type="ECO:0000256" key="1">
    <source>
        <dbReference type="SAM" id="MobiDB-lite"/>
    </source>
</evidence>
<keyword evidence="3" id="KW-1185">Reference proteome</keyword>
<evidence type="ECO:0000313" key="2">
    <source>
        <dbReference type="EMBL" id="KIM28438.1"/>
    </source>
</evidence>
<organism evidence="2 3">
    <name type="scientific">Serendipita vermifera MAFF 305830</name>
    <dbReference type="NCBI Taxonomy" id="933852"/>
    <lineage>
        <taxon>Eukaryota</taxon>
        <taxon>Fungi</taxon>
        <taxon>Dikarya</taxon>
        <taxon>Basidiomycota</taxon>
        <taxon>Agaricomycotina</taxon>
        <taxon>Agaricomycetes</taxon>
        <taxon>Sebacinales</taxon>
        <taxon>Serendipitaceae</taxon>
        <taxon>Serendipita</taxon>
    </lineage>
</organism>
<dbReference type="OrthoDB" id="10261384at2759"/>
<reference evidence="3" key="2">
    <citation type="submission" date="2015-01" db="EMBL/GenBank/DDBJ databases">
        <title>Evolutionary Origins and Diversification of the Mycorrhizal Mutualists.</title>
        <authorList>
            <consortium name="DOE Joint Genome Institute"/>
            <consortium name="Mycorrhizal Genomics Consortium"/>
            <person name="Kohler A."/>
            <person name="Kuo A."/>
            <person name="Nagy L.G."/>
            <person name="Floudas D."/>
            <person name="Copeland A."/>
            <person name="Barry K.W."/>
            <person name="Cichocki N."/>
            <person name="Veneault-Fourrey C."/>
            <person name="LaButti K."/>
            <person name="Lindquist E.A."/>
            <person name="Lipzen A."/>
            <person name="Lundell T."/>
            <person name="Morin E."/>
            <person name="Murat C."/>
            <person name="Riley R."/>
            <person name="Ohm R."/>
            <person name="Sun H."/>
            <person name="Tunlid A."/>
            <person name="Henrissat B."/>
            <person name="Grigoriev I.V."/>
            <person name="Hibbett D.S."/>
            <person name="Martin F."/>
        </authorList>
    </citation>
    <scope>NUCLEOTIDE SEQUENCE [LARGE SCALE GENOMIC DNA]</scope>
    <source>
        <strain evidence="3">MAFF 305830</strain>
    </source>
</reference>
<dbReference type="Gene3D" id="3.40.50.11960">
    <property type="match status" value="1"/>
</dbReference>
<proteinExistence type="predicted"/>
<dbReference type="AlphaFoldDB" id="A0A0C2WQG1"/>
<dbReference type="PANTHER" id="PTHR14659:SF1">
    <property type="entry name" value="ALPHA- AND GAMMA-ADAPTIN-BINDING PROTEIN P34"/>
    <property type="match status" value="1"/>
</dbReference>
<protein>
    <submittedName>
        <fullName evidence="2">Uncharacterized protein</fullName>
    </submittedName>
</protein>
<feature type="compositionally biased region" description="Low complexity" evidence="1">
    <location>
        <begin position="134"/>
        <end position="147"/>
    </location>
</feature>
<feature type="compositionally biased region" description="Polar residues" evidence="1">
    <location>
        <begin position="162"/>
        <end position="173"/>
    </location>
</feature>
<dbReference type="STRING" id="933852.A0A0C2WQG1"/>
<feature type="region of interest" description="Disordered" evidence="1">
    <location>
        <begin position="92"/>
        <end position="194"/>
    </location>
</feature>
<dbReference type="PANTHER" id="PTHR14659">
    <property type="entry name" value="ALPHA- AND GAMMA-ADAPTIN-BINDING PROTEIN P34"/>
    <property type="match status" value="1"/>
</dbReference>
<dbReference type="Proteomes" id="UP000054097">
    <property type="component" value="Unassembled WGS sequence"/>
</dbReference>
<sequence>MEPGIPAVLVVWEKGEDYEYIIGRYAAEWETLKPEVMLAVAVGHGELDTEAADDFCSEVGFEFVDAGDNEDGDLENTGWNRVVEALQTVMWPSMQMKPTRPTHRSQLSMERAKQLSSEPPREDAKPKPGDSGDAWPQPTQATTATAGFDDDFADFVSAPTPVDTTTIASSNSKAADVPPSKESGLETAQPEEEHEVVDFQTAEDEDYKELLDEDMPSTDEILLTSQRIFGQSLAAPDGGEDDEGDMGEFDLGSIMGALQSMKDEIAGMTNEEEKRKAAARVALGLVWGLEGGRGM</sequence>
<name>A0A0C2WQG1_SERVB</name>
<feature type="compositionally biased region" description="Basic and acidic residues" evidence="1">
    <location>
        <begin position="119"/>
        <end position="130"/>
    </location>
</feature>
<dbReference type="HOGENOM" id="CLU_048001_1_0_1"/>
<dbReference type="InterPro" id="IPR019341">
    <property type="entry name" value="Alpha/Gamma-adaptin-bd_p34"/>
</dbReference>
<reference evidence="2 3" key="1">
    <citation type="submission" date="2014-04" db="EMBL/GenBank/DDBJ databases">
        <authorList>
            <consortium name="DOE Joint Genome Institute"/>
            <person name="Kuo A."/>
            <person name="Zuccaro A."/>
            <person name="Kohler A."/>
            <person name="Nagy L.G."/>
            <person name="Floudas D."/>
            <person name="Copeland A."/>
            <person name="Barry K.W."/>
            <person name="Cichocki N."/>
            <person name="Veneault-Fourrey C."/>
            <person name="LaButti K."/>
            <person name="Lindquist E.A."/>
            <person name="Lipzen A."/>
            <person name="Lundell T."/>
            <person name="Morin E."/>
            <person name="Murat C."/>
            <person name="Sun H."/>
            <person name="Tunlid A."/>
            <person name="Henrissat B."/>
            <person name="Grigoriev I.V."/>
            <person name="Hibbett D.S."/>
            <person name="Martin F."/>
            <person name="Nordberg H.P."/>
            <person name="Cantor M.N."/>
            <person name="Hua S.X."/>
        </authorList>
    </citation>
    <scope>NUCLEOTIDE SEQUENCE [LARGE SCALE GENOMIC DNA]</scope>
    <source>
        <strain evidence="2 3">MAFF 305830</strain>
    </source>
</reference>
<gene>
    <name evidence="2" type="ORF">M408DRAFT_329496</name>
</gene>